<evidence type="ECO:0000313" key="10">
    <source>
        <dbReference type="EMBL" id="KKL15792.1"/>
    </source>
</evidence>
<dbReference type="NCBIfam" id="TIGR00176">
    <property type="entry name" value="mobB"/>
    <property type="match status" value="1"/>
</dbReference>
<sequence length="391" mass="45244">VILISTAGETTDMEHEFRREKGTDWLFHPFEFAFCGYSDSGKTTVLLDLISDLSQEFKIGYVKHDVHGFQIDREGKDTYRAMTNGASSLLINDHEHYAEIHSAQLSTIQQRTSLLDSDILFIEGYKTSKAPKFIFTGRDRKIIKEFQEQRWSNIIGFVGMDKKAPEETTGYPYFYCKDIPGIKKRILLKISEKIQSTRLYGLILTGGRSSRMNREKCLLNYHGVTQLEYCYDLLSRSCDKVFISNRQEQDLNRRCRDLPQIHDRFLEMGPLGGIMTAMFEYPRVAWFVLGCDMPFADLEVLTKLTRERDPLKTATAYVHDNKNYPEPLCTIYEPKILPWFFQSLGAGHVWPIKDLSHARVKTVFISDGQKLKSVNTPEEYRKALKSLKNRV</sequence>
<dbReference type="InterPro" id="IPR027417">
    <property type="entry name" value="P-loop_NTPase"/>
</dbReference>
<comment type="caution">
    <text evidence="10">The sequence shown here is derived from an EMBL/GenBank/DDBJ whole genome shotgun (WGS) entry which is preliminary data.</text>
</comment>
<dbReference type="PANTHER" id="PTHR19136:SF81">
    <property type="entry name" value="MOLYBDENUM COFACTOR GUANYLYLTRANSFERASE"/>
    <property type="match status" value="1"/>
</dbReference>
<protein>
    <recommendedName>
        <fullName evidence="11">MobA-like NTP transferase domain-containing protein</fullName>
    </recommendedName>
</protein>
<evidence type="ECO:0000256" key="7">
    <source>
        <dbReference type="ARBA" id="ARBA00023150"/>
    </source>
</evidence>
<dbReference type="Gene3D" id="3.90.550.10">
    <property type="entry name" value="Spore Coat Polysaccharide Biosynthesis Protein SpsA, Chain A"/>
    <property type="match status" value="1"/>
</dbReference>
<dbReference type="SUPFAM" id="SSF52540">
    <property type="entry name" value="P-loop containing nucleoside triphosphate hydrolases"/>
    <property type="match status" value="1"/>
</dbReference>
<dbReference type="InterPro" id="IPR013482">
    <property type="entry name" value="Molybde_CF_guanTrfase"/>
</dbReference>
<keyword evidence="5" id="KW-0460">Magnesium</keyword>
<organism evidence="10">
    <name type="scientific">marine sediment metagenome</name>
    <dbReference type="NCBI Taxonomy" id="412755"/>
    <lineage>
        <taxon>unclassified sequences</taxon>
        <taxon>metagenomes</taxon>
        <taxon>ecological metagenomes</taxon>
    </lineage>
</organism>
<keyword evidence="3" id="KW-0479">Metal-binding</keyword>
<evidence type="ECO:0000256" key="6">
    <source>
        <dbReference type="ARBA" id="ARBA00023134"/>
    </source>
</evidence>
<dbReference type="SUPFAM" id="SSF53448">
    <property type="entry name" value="Nucleotide-diphospho-sugar transferases"/>
    <property type="match status" value="1"/>
</dbReference>
<evidence type="ECO:0000256" key="3">
    <source>
        <dbReference type="ARBA" id="ARBA00022723"/>
    </source>
</evidence>
<dbReference type="EMBL" id="LAZR01039927">
    <property type="protein sequence ID" value="KKL15792.1"/>
    <property type="molecule type" value="Genomic_DNA"/>
</dbReference>
<evidence type="ECO:0000259" key="8">
    <source>
        <dbReference type="Pfam" id="PF03205"/>
    </source>
</evidence>
<evidence type="ECO:0008006" key="11">
    <source>
        <dbReference type="Google" id="ProtNLM"/>
    </source>
</evidence>
<evidence type="ECO:0000259" key="9">
    <source>
        <dbReference type="Pfam" id="PF12804"/>
    </source>
</evidence>
<keyword evidence="1" id="KW-0963">Cytoplasm</keyword>
<keyword evidence="4" id="KW-0547">Nucleotide-binding</keyword>
<dbReference type="GO" id="GO:0016779">
    <property type="term" value="F:nucleotidyltransferase activity"/>
    <property type="evidence" value="ECO:0007669"/>
    <property type="project" value="TreeGrafter"/>
</dbReference>
<reference evidence="10" key="1">
    <citation type="journal article" date="2015" name="Nature">
        <title>Complex archaea that bridge the gap between prokaryotes and eukaryotes.</title>
        <authorList>
            <person name="Spang A."/>
            <person name="Saw J.H."/>
            <person name="Jorgensen S.L."/>
            <person name="Zaremba-Niedzwiedzka K."/>
            <person name="Martijn J."/>
            <person name="Lind A.E."/>
            <person name="van Eijk R."/>
            <person name="Schleper C."/>
            <person name="Guy L."/>
            <person name="Ettema T.J."/>
        </authorList>
    </citation>
    <scope>NUCLEOTIDE SEQUENCE</scope>
</reference>
<dbReference type="HAMAP" id="MF_00316">
    <property type="entry name" value="MobA"/>
    <property type="match status" value="1"/>
</dbReference>
<keyword evidence="2" id="KW-0808">Transferase</keyword>
<keyword evidence="6" id="KW-0342">GTP-binding</keyword>
<dbReference type="GO" id="GO:0005525">
    <property type="term" value="F:GTP binding"/>
    <property type="evidence" value="ECO:0007669"/>
    <property type="project" value="UniProtKB-KW"/>
</dbReference>
<dbReference type="InterPro" id="IPR025877">
    <property type="entry name" value="MobA-like_NTP_Trfase"/>
</dbReference>
<dbReference type="Pfam" id="PF03205">
    <property type="entry name" value="MobB"/>
    <property type="match status" value="1"/>
</dbReference>
<evidence type="ECO:0000256" key="5">
    <source>
        <dbReference type="ARBA" id="ARBA00022842"/>
    </source>
</evidence>
<dbReference type="InterPro" id="IPR004435">
    <property type="entry name" value="MobB_dom"/>
</dbReference>
<gene>
    <name evidence="10" type="ORF">LCGC14_2502060</name>
</gene>
<feature type="non-terminal residue" evidence="10">
    <location>
        <position position="1"/>
    </location>
</feature>
<proteinExistence type="inferred from homology"/>
<dbReference type="PANTHER" id="PTHR19136">
    <property type="entry name" value="MOLYBDENUM COFACTOR GUANYLYLTRANSFERASE"/>
    <property type="match status" value="1"/>
</dbReference>
<keyword evidence="7" id="KW-0501">Molybdenum cofactor biosynthesis</keyword>
<feature type="domain" description="Molybdopterin-guanine dinucleotide biosynthesis protein B (MobB)" evidence="8">
    <location>
        <begin position="33"/>
        <end position="136"/>
    </location>
</feature>
<name>A0A0F9BPM1_9ZZZZ</name>
<accession>A0A0F9BPM1</accession>
<feature type="domain" description="MobA-like NTP transferase" evidence="9">
    <location>
        <begin position="201"/>
        <end position="345"/>
    </location>
</feature>
<dbReference type="InterPro" id="IPR029044">
    <property type="entry name" value="Nucleotide-diphossugar_trans"/>
</dbReference>
<dbReference type="AlphaFoldDB" id="A0A0F9BPM1"/>
<dbReference type="GO" id="GO:0046872">
    <property type="term" value="F:metal ion binding"/>
    <property type="evidence" value="ECO:0007669"/>
    <property type="project" value="UniProtKB-KW"/>
</dbReference>
<evidence type="ECO:0000256" key="4">
    <source>
        <dbReference type="ARBA" id="ARBA00022741"/>
    </source>
</evidence>
<dbReference type="GO" id="GO:0006777">
    <property type="term" value="P:Mo-molybdopterin cofactor biosynthetic process"/>
    <property type="evidence" value="ECO:0007669"/>
    <property type="project" value="UniProtKB-KW"/>
</dbReference>
<evidence type="ECO:0000256" key="1">
    <source>
        <dbReference type="ARBA" id="ARBA00022490"/>
    </source>
</evidence>
<dbReference type="Gene3D" id="3.40.50.300">
    <property type="entry name" value="P-loop containing nucleotide triphosphate hydrolases"/>
    <property type="match status" value="1"/>
</dbReference>
<dbReference type="Pfam" id="PF12804">
    <property type="entry name" value="NTP_transf_3"/>
    <property type="match status" value="1"/>
</dbReference>
<dbReference type="CDD" id="cd02503">
    <property type="entry name" value="MobA"/>
    <property type="match status" value="1"/>
</dbReference>
<evidence type="ECO:0000256" key="2">
    <source>
        <dbReference type="ARBA" id="ARBA00022679"/>
    </source>
</evidence>